<dbReference type="SMART" id="SM00493">
    <property type="entry name" value="TOPRIM"/>
    <property type="match status" value="1"/>
</dbReference>
<keyword evidence="1" id="KW-0413">Isomerase</keyword>
<evidence type="ECO:0000259" key="8">
    <source>
        <dbReference type="PROSITE" id="PS52039"/>
    </source>
</evidence>
<dbReference type="InterPro" id="IPR034144">
    <property type="entry name" value="TOPRIM_TopoIII"/>
</dbReference>
<evidence type="ECO:0000256" key="6">
    <source>
        <dbReference type="SAM" id="MobiDB-lite"/>
    </source>
</evidence>
<evidence type="ECO:0000259" key="7">
    <source>
        <dbReference type="PROSITE" id="PS50880"/>
    </source>
</evidence>
<evidence type="ECO:0000256" key="5">
    <source>
        <dbReference type="ARBA" id="ARBA00032877"/>
    </source>
</evidence>
<dbReference type="GO" id="GO:0003677">
    <property type="term" value="F:DNA binding"/>
    <property type="evidence" value="ECO:0007669"/>
    <property type="project" value="InterPro"/>
</dbReference>
<proteinExistence type="predicted"/>
<evidence type="ECO:0000313" key="10">
    <source>
        <dbReference type="Proteomes" id="UP000218172"/>
    </source>
</evidence>
<dbReference type="GO" id="GO:0003917">
    <property type="term" value="F:DNA topoisomerase type I (single strand cut, ATP-independent) activity"/>
    <property type="evidence" value="ECO:0007669"/>
    <property type="project" value="InterPro"/>
</dbReference>
<dbReference type="GO" id="GO:0006265">
    <property type="term" value="P:DNA topological change"/>
    <property type="evidence" value="ECO:0007669"/>
    <property type="project" value="InterPro"/>
</dbReference>
<sequence length="327" mass="36488">MKLYIAEKPSLGRAIAEVLPKPHRRGNGCIHAANGDTVSWCIGHLLELAEPQAYDPAFKQWRQEHLPIIPQRWQLQAKQKTKSQLAVLKTLIGQADAIVHAGDPDREGQLLVDQVISFLGVTGSKLDAVQRLLISDLNPDAVKRAIEQLRPNREFIPLSTSALARSRADWLYGINMTRAYTIQGRKMGFDGLLSVGRVQTPVLGLVTRRDLEIDSFISKPFYDVLAHIQLPQTANDGSAQASQFTAKWKPSEACEAFLDEQSHMLSKPLAENVIARIKDKPAQIKDLTKRPKSQAAPLPYSLSATEPDQKRRQQDRPDHVPVPPNHH</sequence>
<dbReference type="PRINTS" id="PR00417">
    <property type="entry name" value="PRTPISMRASEI"/>
</dbReference>
<dbReference type="SUPFAM" id="SSF56712">
    <property type="entry name" value="Prokaryotic type I DNA topoisomerase"/>
    <property type="match status" value="1"/>
</dbReference>
<dbReference type="InterPro" id="IPR013825">
    <property type="entry name" value="Topo_IA_cen_sub2"/>
</dbReference>
<evidence type="ECO:0000256" key="2">
    <source>
        <dbReference type="ARBA" id="ARBA00030003"/>
    </source>
</evidence>
<dbReference type="Pfam" id="PF01131">
    <property type="entry name" value="Topoisom_bac"/>
    <property type="match status" value="1"/>
</dbReference>
<evidence type="ECO:0000256" key="4">
    <source>
        <dbReference type="ARBA" id="ARBA00032235"/>
    </source>
</evidence>
<dbReference type="CDD" id="cd03362">
    <property type="entry name" value="TOPRIM_TopoIA_TopoIII"/>
    <property type="match status" value="1"/>
</dbReference>
<organism evidence="9 10">
    <name type="scientific">SAR86 cluster bacterium</name>
    <dbReference type="NCBI Taxonomy" id="2030880"/>
    <lineage>
        <taxon>Bacteria</taxon>
        <taxon>Pseudomonadati</taxon>
        <taxon>Pseudomonadota</taxon>
        <taxon>Gammaproteobacteria</taxon>
        <taxon>SAR86 cluster</taxon>
    </lineage>
</organism>
<dbReference type="AlphaFoldDB" id="A0A2A4MIJ1"/>
<dbReference type="PROSITE" id="PS52039">
    <property type="entry name" value="TOPO_IA_2"/>
    <property type="match status" value="1"/>
</dbReference>
<name>A0A2A4MIJ1_9GAMM</name>
<reference evidence="10" key="1">
    <citation type="submission" date="2017-08" db="EMBL/GenBank/DDBJ databases">
        <title>A dynamic microbial community with high functional redundancy inhabits the cold, oxic subseafloor aquifer.</title>
        <authorList>
            <person name="Tully B.J."/>
            <person name="Wheat C.G."/>
            <person name="Glazer B.T."/>
            <person name="Huber J.A."/>
        </authorList>
    </citation>
    <scope>NUCLEOTIDE SEQUENCE [LARGE SCALE GENOMIC DNA]</scope>
</reference>
<dbReference type="PANTHER" id="PTHR11390">
    <property type="entry name" value="PROKARYOTIC DNA TOPOISOMERASE"/>
    <property type="match status" value="1"/>
</dbReference>
<dbReference type="InterPro" id="IPR013824">
    <property type="entry name" value="Topo_IA_cen_sub1"/>
</dbReference>
<dbReference type="InterPro" id="IPR003601">
    <property type="entry name" value="Topo_IA_2"/>
</dbReference>
<dbReference type="FunFam" id="3.40.50.140:FF:000004">
    <property type="entry name" value="DNA topoisomerase 3"/>
    <property type="match status" value="1"/>
</dbReference>
<dbReference type="Gene3D" id="3.40.50.140">
    <property type="match status" value="1"/>
</dbReference>
<dbReference type="InterPro" id="IPR000380">
    <property type="entry name" value="Topo_IA"/>
</dbReference>
<accession>A0A2A4MIJ1</accession>
<gene>
    <name evidence="9" type="ORF">COC19_06760</name>
</gene>
<protein>
    <recommendedName>
        <fullName evidence="5">Omega-protein</fullName>
    </recommendedName>
    <alternativeName>
        <fullName evidence="4">Relaxing enzyme</fullName>
    </alternativeName>
    <alternativeName>
        <fullName evidence="2">Swivelase</fullName>
    </alternativeName>
    <alternativeName>
        <fullName evidence="3">Untwisting enzyme</fullName>
    </alternativeName>
</protein>
<dbReference type="Proteomes" id="UP000218172">
    <property type="component" value="Unassembled WGS sequence"/>
</dbReference>
<comment type="caution">
    <text evidence="9">The sequence shown here is derived from an EMBL/GenBank/DDBJ whole genome shotgun (WGS) entry which is preliminary data.</text>
</comment>
<dbReference type="GO" id="GO:0006310">
    <property type="term" value="P:DNA recombination"/>
    <property type="evidence" value="ECO:0007669"/>
    <property type="project" value="TreeGrafter"/>
</dbReference>
<feature type="domain" description="Topo IA-type catalytic" evidence="8">
    <location>
        <begin position="155"/>
        <end position="327"/>
    </location>
</feature>
<dbReference type="Gene3D" id="1.10.460.10">
    <property type="entry name" value="Topoisomerase I, domain 2"/>
    <property type="match status" value="1"/>
</dbReference>
<dbReference type="SMART" id="SM00436">
    <property type="entry name" value="TOP1Bc"/>
    <property type="match status" value="1"/>
</dbReference>
<feature type="domain" description="Toprim" evidence="7">
    <location>
        <begin position="1"/>
        <end position="134"/>
    </location>
</feature>
<evidence type="ECO:0000256" key="1">
    <source>
        <dbReference type="ARBA" id="ARBA00023235"/>
    </source>
</evidence>
<dbReference type="PROSITE" id="PS50880">
    <property type="entry name" value="TOPRIM"/>
    <property type="match status" value="1"/>
</dbReference>
<dbReference type="Pfam" id="PF01751">
    <property type="entry name" value="Toprim"/>
    <property type="match status" value="1"/>
</dbReference>
<dbReference type="PANTHER" id="PTHR11390:SF21">
    <property type="entry name" value="DNA TOPOISOMERASE 3-ALPHA"/>
    <property type="match status" value="1"/>
</dbReference>
<evidence type="ECO:0000256" key="3">
    <source>
        <dbReference type="ARBA" id="ARBA00031985"/>
    </source>
</evidence>
<dbReference type="GO" id="GO:0006281">
    <property type="term" value="P:DNA repair"/>
    <property type="evidence" value="ECO:0007669"/>
    <property type="project" value="TreeGrafter"/>
</dbReference>
<dbReference type="EMBL" id="NVQR01000110">
    <property type="protein sequence ID" value="PCH59712.1"/>
    <property type="molecule type" value="Genomic_DNA"/>
</dbReference>
<dbReference type="Gene3D" id="2.70.20.10">
    <property type="entry name" value="Topoisomerase I, domain 3"/>
    <property type="match status" value="1"/>
</dbReference>
<dbReference type="InterPro" id="IPR023405">
    <property type="entry name" value="Topo_IA_core_domain"/>
</dbReference>
<feature type="region of interest" description="Disordered" evidence="6">
    <location>
        <begin position="281"/>
        <end position="327"/>
    </location>
</feature>
<evidence type="ECO:0000313" key="9">
    <source>
        <dbReference type="EMBL" id="PCH59712.1"/>
    </source>
</evidence>
<feature type="compositionally biased region" description="Basic and acidic residues" evidence="6">
    <location>
        <begin position="307"/>
        <end position="319"/>
    </location>
</feature>
<dbReference type="InterPro" id="IPR013497">
    <property type="entry name" value="Topo_IA_cen"/>
</dbReference>
<dbReference type="InterPro" id="IPR006171">
    <property type="entry name" value="TOPRIM_dom"/>
</dbReference>
<dbReference type="GO" id="GO:0043597">
    <property type="term" value="C:cytoplasmic replication fork"/>
    <property type="evidence" value="ECO:0007669"/>
    <property type="project" value="TreeGrafter"/>
</dbReference>